<dbReference type="HOGENOM" id="CLU_132888_2_0_0"/>
<dbReference type="Gene3D" id="3.40.630.30">
    <property type="match status" value="1"/>
</dbReference>
<dbReference type="InterPro" id="IPR031165">
    <property type="entry name" value="GNAT_YJDJ"/>
</dbReference>
<dbReference type="EMBL" id="ACDE02000024">
    <property type="protein sequence ID" value="EEO40827.1"/>
    <property type="molecule type" value="Genomic_DNA"/>
</dbReference>
<proteinExistence type="predicted"/>
<evidence type="ECO:0000259" key="1">
    <source>
        <dbReference type="PROSITE" id="PS51186"/>
    </source>
</evidence>
<dbReference type="InterPro" id="IPR045057">
    <property type="entry name" value="Gcn5-rel_NAT"/>
</dbReference>
<dbReference type="Proteomes" id="UP000004925">
    <property type="component" value="Unassembled WGS sequence"/>
</dbReference>
<dbReference type="PROSITE" id="PS51729">
    <property type="entry name" value="GNAT_YJDJ"/>
    <property type="match status" value="1"/>
</dbReference>
<evidence type="ECO:0000313" key="3">
    <source>
        <dbReference type="EMBL" id="EEO40827.1"/>
    </source>
</evidence>
<dbReference type="InterPro" id="IPR000182">
    <property type="entry name" value="GNAT_dom"/>
</dbReference>
<dbReference type="Pfam" id="PF14542">
    <property type="entry name" value="Acetyltransf_CG"/>
    <property type="match status" value="1"/>
</dbReference>
<name>A0A0M1VW05_FUSVC</name>
<comment type="caution">
    <text evidence="3">The sequence shown here is derived from an EMBL/GenBank/DDBJ whole genome shotgun (WGS) entry which is preliminary data.</text>
</comment>
<reference evidence="3 4" key="1">
    <citation type="submission" date="2011-10" db="EMBL/GenBank/DDBJ databases">
        <title>The Genome Sequence of Fusobacterium sp. 4_1_13.</title>
        <authorList>
            <consortium name="The Broad Institute Genome Sequencing Platform"/>
            <person name="Earl A."/>
            <person name="Ward D."/>
            <person name="Feldgarden M."/>
            <person name="Gevers D."/>
            <person name="Strauss J."/>
            <person name="Ambrose C."/>
            <person name="Allen-Vercoe E."/>
            <person name="Young S.K."/>
            <person name="Zeng Q."/>
            <person name="Gargeya S."/>
            <person name="Fitzgerald M."/>
            <person name="Haas B."/>
            <person name="Abouelleil A."/>
            <person name="Alvarado L."/>
            <person name="Arachchi H.M."/>
            <person name="Berlin A."/>
            <person name="Brown A."/>
            <person name="Chapman S.B."/>
            <person name="Chen Z."/>
            <person name="Dunbar C."/>
            <person name="Freedman E."/>
            <person name="Gearin G."/>
            <person name="Goldberg J."/>
            <person name="Griggs A."/>
            <person name="Gujja S."/>
            <person name="Heiman D."/>
            <person name="Howarth C."/>
            <person name="Larson L."/>
            <person name="Lui A."/>
            <person name="MacDonald P.J."/>
            <person name="Montmayeur A."/>
            <person name="Murphy C."/>
            <person name="Neiman D."/>
            <person name="Pearson M."/>
            <person name="Priest M."/>
            <person name="Roberts A."/>
            <person name="Saif S."/>
            <person name="Shea T."/>
            <person name="Shenoy N."/>
            <person name="Sisk P."/>
            <person name="Stolte C."/>
            <person name="Sykes S."/>
            <person name="Wortman J."/>
            <person name="Nusbaum C."/>
            <person name="Birren B."/>
        </authorList>
    </citation>
    <scope>NUCLEOTIDE SEQUENCE [LARGE SCALE GENOMIC DNA]</scope>
    <source>
        <strain evidence="3 4">4_1_13</strain>
    </source>
</reference>
<dbReference type="AlphaFoldDB" id="A0A0M1VW05"/>
<dbReference type="GO" id="GO:0016747">
    <property type="term" value="F:acyltransferase activity, transferring groups other than amino-acyl groups"/>
    <property type="evidence" value="ECO:0007669"/>
    <property type="project" value="InterPro"/>
</dbReference>
<evidence type="ECO:0000259" key="2">
    <source>
        <dbReference type="PROSITE" id="PS51729"/>
    </source>
</evidence>
<evidence type="ECO:0000313" key="4">
    <source>
        <dbReference type="Proteomes" id="UP000004925"/>
    </source>
</evidence>
<dbReference type="InterPro" id="IPR016181">
    <property type="entry name" value="Acyl_CoA_acyltransferase"/>
</dbReference>
<dbReference type="eggNOG" id="COG2388">
    <property type="taxonomic scope" value="Bacteria"/>
</dbReference>
<dbReference type="PROSITE" id="PS51186">
    <property type="entry name" value="GNAT"/>
    <property type="match status" value="1"/>
</dbReference>
<dbReference type="PANTHER" id="PTHR31435">
    <property type="entry name" value="PROTEIN NATD1"/>
    <property type="match status" value="1"/>
</dbReference>
<protein>
    <submittedName>
        <fullName evidence="3">Uncharacterized protein</fullName>
    </submittedName>
</protein>
<dbReference type="RefSeq" id="WP_008803366.1">
    <property type="nucleotide sequence ID" value="NZ_KQ235738.1"/>
</dbReference>
<feature type="domain" description="N-acetyltransferase" evidence="1">
    <location>
        <begin position="1"/>
        <end position="89"/>
    </location>
</feature>
<dbReference type="PANTHER" id="PTHR31435:SF10">
    <property type="entry name" value="BSR4717 PROTEIN"/>
    <property type="match status" value="1"/>
</dbReference>
<accession>A0A0M1VW05</accession>
<sequence>MNIVHNEGKGFYIYDENKEILAKLEYKRNNNVLIFDHTIVSDKLKGQGIAQKLLDEAVDYARKNNFKVHPVCSYVVKKFETGKYDDIKV</sequence>
<organism evidence="3 4">
    <name type="scientific">Fusobacterium vincentii 4_1_13</name>
    <dbReference type="NCBI Taxonomy" id="469606"/>
    <lineage>
        <taxon>Bacteria</taxon>
        <taxon>Fusobacteriati</taxon>
        <taxon>Fusobacteriota</taxon>
        <taxon>Fusobacteriia</taxon>
        <taxon>Fusobacteriales</taxon>
        <taxon>Fusobacteriaceae</taxon>
        <taxon>Fusobacterium</taxon>
    </lineage>
</organism>
<gene>
    <name evidence="3" type="ORF">FSCG_01540</name>
</gene>
<dbReference type="CDD" id="cd04301">
    <property type="entry name" value="NAT_SF"/>
    <property type="match status" value="1"/>
</dbReference>
<feature type="domain" description="N-acetyltransferase" evidence="2">
    <location>
        <begin position="4"/>
        <end position="89"/>
    </location>
</feature>
<dbReference type="SUPFAM" id="SSF55729">
    <property type="entry name" value="Acyl-CoA N-acyltransferases (Nat)"/>
    <property type="match status" value="1"/>
</dbReference>